<dbReference type="PRINTS" id="PR00420">
    <property type="entry name" value="RNGMNOXGNASE"/>
</dbReference>
<evidence type="ECO:0000313" key="7">
    <source>
        <dbReference type="Proteomes" id="UP000831684"/>
    </source>
</evidence>
<keyword evidence="4" id="KW-0472">Membrane</keyword>
<feature type="domain" description="FAD-binding" evidence="5">
    <location>
        <begin position="12"/>
        <end position="352"/>
    </location>
</feature>
<protein>
    <submittedName>
        <fullName evidence="6">FAD-dependent monooxygenase</fullName>
    </submittedName>
</protein>
<keyword evidence="4" id="KW-0812">Transmembrane</keyword>
<dbReference type="PANTHER" id="PTHR43004:SF19">
    <property type="entry name" value="BINDING MONOOXYGENASE, PUTATIVE (JCVI)-RELATED"/>
    <property type="match status" value="1"/>
</dbReference>
<dbReference type="InterPro" id="IPR036188">
    <property type="entry name" value="FAD/NAD-bd_sf"/>
</dbReference>
<dbReference type="Proteomes" id="UP000831684">
    <property type="component" value="Chromosome"/>
</dbReference>
<sequence length="503" mass="53635">MTDRRPDRHPDPVLIAGAGPVGLVMALELARYGIPVRIVDPMTARATTSRAVAIWPRTLELLDRAGGGLSAELIAGGNKVIAAHMLADGKTLARVPLAEIESPYPFVLMLPQSETERILLHHLEARGVRPELATALADFTPDEDGVTATLRRADGREETAHFSALIGCDGAHSPVRHRLGLAFAGETLGSDWAQGDFHLTGMPFPVDEFATCLHRDGPAVLFPLAPGRYRVIIGLGPNPAPTAPPPPDMAGFQALLDRRGPGGITLTEPLWTTSFRINERQVESYRVGRVFLAGDAAHVHSPAGGQGMNTGMQDAVNLAWKLALVLRGLATSPLLLDSYDPERRAVGAEVIATSGRLIRLSTLSNPVARQLRNIVMPFVLGLAPVRHALAGELTETAIHYADSPLNGASWGAGPRAGERLPPLPGEPPYGAGDTPRFTLRLGDGVTPPPDDLPMALLDTVMRTNPVPGGIELVRPDGYLALAVAEGEWEPVLDYVRRLGPEAN</sequence>
<dbReference type="AlphaFoldDB" id="A0A9E6ZYR8"/>
<feature type="transmembrane region" description="Helical" evidence="4">
    <location>
        <begin position="12"/>
        <end position="34"/>
    </location>
</feature>
<evidence type="ECO:0000256" key="1">
    <source>
        <dbReference type="ARBA" id="ARBA00001974"/>
    </source>
</evidence>
<keyword evidence="6" id="KW-0503">Monooxygenase</keyword>
<reference evidence="6" key="1">
    <citation type="submission" date="2021-09" db="EMBL/GenBank/DDBJ databases">
        <title>Network and meta-omics reveal the key degrader and cooperation patterns in an efficient 1,4-dioxane-degrading microbial community.</title>
        <authorList>
            <person name="Dai C."/>
        </authorList>
    </citation>
    <scope>NUCLEOTIDE SEQUENCE</scope>
    <source>
        <strain evidence="6">ZM13</strain>
    </source>
</reference>
<dbReference type="GO" id="GO:0016709">
    <property type="term" value="F:oxidoreductase activity, acting on paired donors, with incorporation or reduction of molecular oxygen, NAD(P)H as one donor, and incorporation of one atom of oxygen"/>
    <property type="evidence" value="ECO:0007669"/>
    <property type="project" value="UniProtKB-ARBA"/>
</dbReference>
<keyword evidence="4" id="KW-1133">Transmembrane helix</keyword>
<dbReference type="RefSeq" id="WP_244376061.1">
    <property type="nucleotide sequence ID" value="NZ_CP083239.1"/>
</dbReference>
<evidence type="ECO:0000256" key="4">
    <source>
        <dbReference type="SAM" id="Phobius"/>
    </source>
</evidence>
<dbReference type="KEGG" id="apol:K9D25_13840"/>
<dbReference type="EMBL" id="CP083239">
    <property type="protein sequence ID" value="UOK69820.1"/>
    <property type="molecule type" value="Genomic_DNA"/>
</dbReference>
<dbReference type="SUPFAM" id="SSF51905">
    <property type="entry name" value="FAD/NAD(P)-binding domain"/>
    <property type="match status" value="1"/>
</dbReference>
<evidence type="ECO:0000259" key="5">
    <source>
        <dbReference type="Pfam" id="PF01494"/>
    </source>
</evidence>
<dbReference type="Pfam" id="PF01494">
    <property type="entry name" value="FAD_binding_3"/>
    <property type="match status" value="1"/>
</dbReference>
<accession>A0A9E6ZYR8</accession>
<keyword evidence="6" id="KW-0560">Oxidoreductase</keyword>
<dbReference type="InterPro" id="IPR050641">
    <property type="entry name" value="RIFMO-like"/>
</dbReference>
<evidence type="ECO:0000256" key="2">
    <source>
        <dbReference type="ARBA" id="ARBA00022630"/>
    </source>
</evidence>
<proteinExistence type="predicted"/>
<dbReference type="GO" id="GO:0071949">
    <property type="term" value="F:FAD binding"/>
    <property type="evidence" value="ECO:0007669"/>
    <property type="project" value="InterPro"/>
</dbReference>
<comment type="cofactor">
    <cofactor evidence="1">
        <name>FAD</name>
        <dbReference type="ChEBI" id="CHEBI:57692"/>
    </cofactor>
</comment>
<name>A0A9E6ZYR8_9HYPH</name>
<evidence type="ECO:0000256" key="3">
    <source>
        <dbReference type="ARBA" id="ARBA00022827"/>
    </source>
</evidence>
<keyword evidence="2" id="KW-0285">Flavoprotein</keyword>
<dbReference type="Gene3D" id="3.30.70.2450">
    <property type="match status" value="1"/>
</dbReference>
<dbReference type="InterPro" id="IPR002938">
    <property type="entry name" value="FAD-bd"/>
</dbReference>
<evidence type="ECO:0000313" key="6">
    <source>
        <dbReference type="EMBL" id="UOK69820.1"/>
    </source>
</evidence>
<dbReference type="PANTHER" id="PTHR43004">
    <property type="entry name" value="TRK SYSTEM POTASSIUM UPTAKE PROTEIN"/>
    <property type="match status" value="1"/>
</dbReference>
<keyword evidence="3" id="KW-0274">FAD</keyword>
<dbReference type="Gene3D" id="3.50.50.60">
    <property type="entry name" value="FAD/NAD(P)-binding domain"/>
    <property type="match status" value="1"/>
</dbReference>
<organism evidence="6 7">
    <name type="scientific">Ancylobacter polymorphus</name>
    <dbReference type="NCBI Taxonomy" id="223390"/>
    <lineage>
        <taxon>Bacteria</taxon>
        <taxon>Pseudomonadati</taxon>
        <taxon>Pseudomonadota</taxon>
        <taxon>Alphaproteobacteria</taxon>
        <taxon>Hyphomicrobiales</taxon>
        <taxon>Xanthobacteraceae</taxon>
        <taxon>Ancylobacter</taxon>
    </lineage>
</organism>
<gene>
    <name evidence="6" type="ORF">K9D25_13840</name>
</gene>